<dbReference type="NCBIfam" id="NF040509">
    <property type="entry name" value="Lacto_palin_RPT"/>
    <property type="match status" value="1"/>
</dbReference>
<sequence>MGVCWEIWFEWAVRFSETRKLAQKLSRKDLGCNDPQTGHHAQGHLHSCFLTGLLAKTRKPAQKLPRKDLGRNDPKPVITPKATYVPVSKRAGLRS</sequence>
<feature type="region of interest" description="Disordered" evidence="1">
    <location>
        <begin position="60"/>
        <end position="80"/>
    </location>
</feature>
<organism evidence="2 3">
    <name type="scientific">Lacticaseibacillus paracasei subsp. paracasei 8700:2</name>
    <dbReference type="NCBI Taxonomy" id="537973"/>
    <lineage>
        <taxon>Bacteria</taxon>
        <taxon>Bacillati</taxon>
        <taxon>Bacillota</taxon>
        <taxon>Bacilli</taxon>
        <taxon>Lactobacillales</taxon>
        <taxon>Lactobacillaceae</taxon>
        <taxon>Lacticaseibacillus</taxon>
    </lineage>
</organism>
<dbReference type="Proteomes" id="UP000015927">
    <property type="component" value="Chromosome"/>
</dbReference>
<name>A0A826HV04_LACPA</name>
<evidence type="ECO:0000256" key="1">
    <source>
        <dbReference type="SAM" id="MobiDB-lite"/>
    </source>
</evidence>
<dbReference type="AntiFam" id="ANF00266">
    <property type="entry name" value="DNA repeat translations related to WP_020751851.1"/>
</dbReference>
<dbReference type="AlphaFoldDB" id="A0A826HV04"/>
<feature type="compositionally biased region" description="Basic and acidic residues" evidence="1">
    <location>
        <begin position="65"/>
        <end position="74"/>
    </location>
</feature>
<dbReference type="KEGG" id="lpi:LBPG_02868"/>
<evidence type="ECO:0000313" key="3">
    <source>
        <dbReference type="Proteomes" id="UP000015927"/>
    </source>
</evidence>
<reference evidence="2 3" key="1">
    <citation type="submission" date="2010-12" db="EMBL/GenBank/DDBJ databases">
        <title>The Genome Sequence of Lactobacillus paracasei subsp. paracasei strain 8700:2.</title>
        <authorList>
            <consortium name="The Broad Institute Genome Sequencing Platform"/>
            <person name="Ward D."/>
            <person name="Earl A."/>
            <person name="Feldgarden M."/>
            <person name="Young S.K."/>
            <person name="Gargeya S."/>
            <person name="Zeng Q."/>
            <person name="Alvarado L."/>
            <person name="Berlin A."/>
            <person name="Bochicchio J."/>
            <person name="Chapman S.B."/>
            <person name="Chen Z."/>
            <person name="Freedman E."/>
            <person name="Gellesch M."/>
            <person name="Goldberg J."/>
            <person name="Griggs A."/>
            <person name="Gujja S."/>
            <person name="Heilman E."/>
            <person name="Heiman D."/>
            <person name="Howarth C."/>
            <person name="Mehta T."/>
            <person name="Neiman D."/>
            <person name="Pearson M."/>
            <person name="Roberts A."/>
            <person name="Saif S."/>
            <person name="Shea T."/>
            <person name="Shenoy N."/>
            <person name="Sisk P."/>
            <person name="Stolte C."/>
            <person name="Sykes S."/>
            <person name="White J."/>
            <person name="Yandava C."/>
            <person name="Saulnier D."/>
            <person name="Haas B."/>
            <person name="Nusbaum C."/>
            <person name="Birren B."/>
        </authorList>
    </citation>
    <scope>NUCLEOTIDE SEQUENCE [LARGE SCALE GENOMIC DNA]</scope>
    <source>
        <strain evidence="2 3">8700:2</strain>
    </source>
</reference>
<proteinExistence type="predicted"/>
<evidence type="ECO:0000313" key="2">
    <source>
        <dbReference type="EMBL" id="EEQ67419.1"/>
    </source>
</evidence>
<protein>
    <submittedName>
        <fullName evidence="2">Uncharacterized protein</fullName>
    </submittedName>
</protein>
<dbReference type="EMBL" id="CP002391">
    <property type="protein sequence ID" value="EEQ67419.1"/>
    <property type="molecule type" value="Genomic_DNA"/>
</dbReference>
<gene>
    <name evidence="2" type="ORF">LBPG_02868</name>
</gene>
<accession>A0A826HV04</accession>